<keyword evidence="4" id="KW-0804">Transcription</keyword>
<dbReference type="GO" id="GO:0003700">
    <property type="term" value="F:DNA-binding transcription factor activity"/>
    <property type="evidence" value="ECO:0007669"/>
    <property type="project" value="InterPro"/>
</dbReference>
<feature type="region of interest" description="Disordered" evidence="6">
    <location>
        <begin position="1"/>
        <end position="55"/>
    </location>
</feature>
<proteinExistence type="predicted"/>
<keyword evidence="2" id="KW-0805">Transcription regulation</keyword>
<dbReference type="SMART" id="SM01019">
    <property type="entry name" value="B3"/>
    <property type="match status" value="1"/>
</dbReference>
<comment type="caution">
    <text evidence="8">The sequence shown here is derived from an EMBL/GenBank/DDBJ whole genome shotgun (WGS) entry which is preliminary data.</text>
</comment>
<evidence type="ECO:0000256" key="1">
    <source>
        <dbReference type="ARBA" id="ARBA00004123"/>
    </source>
</evidence>
<evidence type="ECO:0000256" key="5">
    <source>
        <dbReference type="ARBA" id="ARBA00023242"/>
    </source>
</evidence>
<dbReference type="AlphaFoldDB" id="A0AAV8BVJ3"/>
<evidence type="ECO:0000256" key="2">
    <source>
        <dbReference type="ARBA" id="ARBA00023015"/>
    </source>
</evidence>
<dbReference type="GO" id="GO:0005634">
    <property type="term" value="C:nucleus"/>
    <property type="evidence" value="ECO:0007669"/>
    <property type="project" value="UniProtKB-SubCell"/>
</dbReference>
<dbReference type="Gene3D" id="2.40.330.10">
    <property type="entry name" value="DNA-binding pseudobarrel domain"/>
    <property type="match status" value="1"/>
</dbReference>
<dbReference type="InterPro" id="IPR044800">
    <property type="entry name" value="LEC2-like"/>
</dbReference>
<dbReference type="PANTHER" id="PTHR31140:SF139">
    <property type="entry name" value="B3 DOMAIN-CONTAINING PROTEIN OS02G0455900-RELATED"/>
    <property type="match status" value="1"/>
</dbReference>
<name>A0AAV8BVJ3_9POAL</name>
<feature type="compositionally biased region" description="Basic and acidic residues" evidence="6">
    <location>
        <begin position="1"/>
        <end position="13"/>
    </location>
</feature>
<evidence type="ECO:0000256" key="3">
    <source>
        <dbReference type="ARBA" id="ARBA00023125"/>
    </source>
</evidence>
<protein>
    <submittedName>
        <fullName evidence="8">B3 domain-containing protein</fullName>
    </submittedName>
</protein>
<evidence type="ECO:0000256" key="6">
    <source>
        <dbReference type="SAM" id="MobiDB-lite"/>
    </source>
</evidence>
<dbReference type="PANTHER" id="PTHR31140">
    <property type="entry name" value="B3 DOMAIN-CONTAINING TRANSCRIPTION FACTOR ABI3"/>
    <property type="match status" value="1"/>
</dbReference>
<feature type="compositionally biased region" description="Basic and acidic residues" evidence="6">
    <location>
        <begin position="336"/>
        <end position="346"/>
    </location>
</feature>
<evidence type="ECO:0000313" key="8">
    <source>
        <dbReference type="EMBL" id="KAJ4746576.1"/>
    </source>
</evidence>
<dbReference type="InterPro" id="IPR003340">
    <property type="entry name" value="B3_DNA-bd"/>
</dbReference>
<dbReference type="GO" id="GO:0003677">
    <property type="term" value="F:DNA binding"/>
    <property type="evidence" value="ECO:0007669"/>
    <property type="project" value="UniProtKB-KW"/>
</dbReference>
<feature type="compositionally biased region" description="Low complexity" evidence="6">
    <location>
        <begin position="30"/>
        <end position="55"/>
    </location>
</feature>
<keyword evidence="5" id="KW-0539">Nucleus</keyword>
<dbReference type="FunFam" id="2.40.330.10:FF:000002">
    <property type="entry name" value="B3 domain-containing protein"/>
    <property type="match status" value="1"/>
</dbReference>
<feature type="region of interest" description="Disordered" evidence="6">
    <location>
        <begin position="315"/>
        <end position="346"/>
    </location>
</feature>
<gene>
    <name evidence="8" type="ORF">LUZ62_080981</name>
</gene>
<organism evidence="8 9">
    <name type="scientific">Rhynchospora pubera</name>
    <dbReference type="NCBI Taxonomy" id="906938"/>
    <lineage>
        <taxon>Eukaryota</taxon>
        <taxon>Viridiplantae</taxon>
        <taxon>Streptophyta</taxon>
        <taxon>Embryophyta</taxon>
        <taxon>Tracheophyta</taxon>
        <taxon>Spermatophyta</taxon>
        <taxon>Magnoliopsida</taxon>
        <taxon>Liliopsida</taxon>
        <taxon>Poales</taxon>
        <taxon>Cyperaceae</taxon>
        <taxon>Cyperoideae</taxon>
        <taxon>Rhynchosporeae</taxon>
        <taxon>Rhynchospora</taxon>
    </lineage>
</organism>
<reference evidence="8" key="1">
    <citation type="submission" date="2022-08" db="EMBL/GenBank/DDBJ databases">
        <authorList>
            <person name="Marques A."/>
        </authorList>
    </citation>
    <scope>NUCLEOTIDE SEQUENCE</scope>
    <source>
        <strain evidence="8">RhyPub2mFocal</strain>
        <tissue evidence="8">Leaves</tissue>
    </source>
</reference>
<accession>A0AAV8BVJ3</accession>
<evidence type="ECO:0000313" key="9">
    <source>
        <dbReference type="Proteomes" id="UP001140206"/>
    </source>
</evidence>
<keyword evidence="9" id="KW-1185">Reference proteome</keyword>
<dbReference type="Proteomes" id="UP001140206">
    <property type="component" value="Chromosome 5"/>
</dbReference>
<sequence length="346" mass="38077">MEFSHARNSREGENQEESALKNQIPLMPPGSTTSSSSPGFRWSGSGSGSSAAGAGVSSSEGVYIEKEHMFDKVVTPSDVGKLNRLVIPKQHAEKYFPLDPSSGEKGLLLSFEDRTGKPWRFRYSYWNSSQSYVMTKGWSRFVKEKRLDAGDTVSFGRGVGEHARDRLFIDWKRRSESAHGLSQVPGRLPLPSIPFSRTMSMGPWGHSSFFLTPSQPATLYEHHQSRQALGQQFVWFRSGMARPPQMTPPGVPVVLESVPVGSTQATAKRVRLFGVNLECRESEGNSNDANLLSLSMPDWQSRHISTTLPLLELSSQSVNEPSSAAMVDSPSSSSQKEGHSSLDLDL</sequence>
<evidence type="ECO:0000259" key="7">
    <source>
        <dbReference type="PROSITE" id="PS50863"/>
    </source>
</evidence>
<feature type="domain" description="TF-B3" evidence="7">
    <location>
        <begin position="70"/>
        <end position="175"/>
    </location>
</feature>
<dbReference type="PROSITE" id="PS50863">
    <property type="entry name" value="B3"/>
    <property type="match status" value="1"/>
</dbReference>
<keyword evidence="3" id="KW-0238">DNA-binding</keyword>
<evidence type="ECO:0000256" key="4">
    <source>
        <dbReference type="ARBA" id="ARBA00023163"/>
    </source>
</evidence>
<dbReference type="SUPFAM" id="SSF101936">
    <property type="entry name" value="DNA-binding pseudobarrel domain"/>
    <property type="match status" value="1"/>
</dbReference>
<feature type="compositionally biased region" description="Low complexity" evidence="6">
    <location>
        <begin position="321"/>
        <end position="334"/>
    </location>
</feature>
<dbReference type="CDD" id="cd10017">
    <property type="entry name" value="B3_DNA"/>
    <property type="match status" value="1"/>
</dbReference>
<dbReference type="EMBL" id="JAMFTS010000005">
    <property type="protein sequence ID" value="KAJ4746576.1"/>
    <property type="molecule type" value="Genomic_DNA"/>
</dbReference>
<comment type="subcellular location">
    <subcellularLocation>
        <location evidence="1">Nucleus</location>
    </subcellularLocation>
</comment>
<dbReference type="InterPro" id="IPR015300">
    <property type="entry name" value="DNA-bd_pseudobarrel_sf"/>
</dbReference>
<dbReference type="Pfam" id="PF02362">
    <property type="entry name" value="B3"/>
    <property type="match status" value="1"/>
</dbReference>